<proteinExistence type="predicted"/>
<dbReference type="RefSeq" id="WP_006099439.1">
    <property type="nucleotide sequence ID" value="NZ_DS989844.1"/>
</dbReference>
<dbReference type="HOGENOM" id="CLU_1841691_0_0_3"/>
<dbReference type="EMBL" id="DS989844">
    <property type="protein sequence ID" value="EDX77327.1"/>
    <property type="molecule type" value="Genomic_DNA"/>
</dbReference>
<dbReference type="STRING" id="118168.MC7420_464"/>
<dbReference type="AlphaFoldDB" id="B4VL49"/>
<evidence type="ECO:0000313" key="2">
    <source>
        <dbReference type="Proteomes" id="UP000003835"/>
    </source>
</evidence>
<dbReference type="Proteomes" id="UP000003835">
    <property type="component" value="Unassembled WGS sequence"/>
</dbReference>
<organism evidence="1 2">
    <name type="scientific">Coleofasciculus chthonoplastes PCC 7420</name>
    <dbReference type="NCBI Taxonomy" id="118168"/>
    <lineage>
        <taxon>Bacteria</taxon>
        <taxon>Bacillati</taxon>
        <taxon>Cyanobacteriota</taxon>
        <taxon>Cyanophyceae</taxon>
        <taxon>Coleofasciculales</taxon>
        <taxon>Coleofasciculaceae</taxon>
        <taxon>Coleofasciculus</taxon>
    </lineage>
</organism>
<name>B4VL49_9CYAN</name>
<accession>B4VL49</accession>
<sequence length="139" mass="16672">MNNEHQTRVEHFAALKSKYKATDYENSSPASLLYLILRKADLGIEIIERERNWLIEHKLSETLEAIRKEHTQREKELRKLEREFYKLTSKYKALELPDSWQSTPLYFILSRLESENKLTNSEIQWLKSYGYTETIEFAQ</sequence>
<keyword evidence="2" id="KW-1185">Reference proteome</keyword>
<dbReference type="OrthoDB" id="516502at2"/>
<dbReference type="eggNOG" id="COG0457">
    <property type="taxonomic scope" value="Bacteria"/>
</dbReference>
<reference evidence="1 2" key="1">
    <citation type="submission" date="2008-07" db="EMBL/GenBank/DDBJ databases">
        <authorList>
            <person name="Tandeau de Marsac N."/>
            <person name="Ferriera S."/>
            <person name="Johnson J."/>
            <person name="Kravitz S."/>
            <person name="Beeson K."/>
            <person name="Sutton G."/>
            <person name="Rogers Y.-H."/>
            <person name="Friedman R."/>
            <person name="Frazier M."/>
            <person name="Venter J.C."/>
        </authorList>
    </citation>
    <scope>NUCLEOTIDE SEQUENCE [LARGE SCALE GENOMIC DNA]</scope>
    <source>
        <strain evidence="1 2">PCC 7420</strain>
    </source>
</reference>
<gene>
    <name evidence="1" type="ORF">MC7420_464</name>
</gene>
<protein>
    <submittedName>
        <fullName evidence="1">Uncharacterized protein</fullName>
    </submittedName>
</protein>
<evidence type="ECO:0000313" key="1">
    <source>
        <dbReference type="EMBL" id="EDX77327.1"/>
    </source>
</evidence>